<organism evidence="2 3">
    <name type="scientific">Athelia psychrophila</name>
    <dbReference type="NCBI Taxonomy" id="1759441"/>
    <lineage>
        <taxon>Eukaryota</taxon>
        <taxon>Fungi</taxon>
        <taxon>Dikarya</taxon>
        <taxon>Basidiomycota</taxon>
        <taxon>Agaricomycotina</taxon>
        <taxon>Agaricomycetes</taxon>
        <taxon>Agaricomycetidae</taxon>
        <taxon>Atheliales</taxon>
        <taxon>Atheliaceae</taxon>
        <taxon>Athelia</taxon>
    </lineage>
</organism>
<dbReference type="Proteomes" id="UP000076532">
    <property type="component" value="Unassembled WGS sequence"/>
</dbReference>
<dbReference type="EMBL" id="KV417617">
    <property type="protein sequence ID" value="KZP14457.1"/>
    <property type="molecule type" value="Genomic_DNA"/>
</dbReference>
<keyword evidence="1" id="KW-0732">Signal</keyword>
<reference evidence="2 3" key="1">
    <citation type="journal article" date="2016" name="Mol. Biol. Evol.">
        <title>Comparative Genomics of Early-Diverging Mushroom-Forming Fungi Provides Insights into the Origins of Lignocellulose Decay Capabilities.</title>
        <authorList>
            <person name="Nagy L.G."/>
            <person name="Riley R."/>
            <person name="Tritt A."/>
            <person name="Adam C."/>
            <person name="Daum C."/>
            <person name="Floudas D."/>
            <person name="Sun H."/>
            <person name="Yadav J.S."/>
            <person name="Pangilinan J."/>
            <person name="Larsson K.H."/>
            <person name="Matsuura K."/>
            <person name="Barry K."/>
            <person name="Labutti K."/>
            <person name="Kuo R."/>
            <person name="Ohm R.A."/>
            <person name="Bhattacharya S.S."/>
            <person name="Shirouzu T."/>
            <person name="Yoshinaga Y."/>
            <person name="Martin F.M."/>
            <person name="Grigoriev I.V."/>
            <person name="Hibbett D.S."/>
        </authorList>
    </citation>
    <scope>NUCLEOTIDE SEQUENCE [LARGE SCALE GENOMIC DNA]</scope>
    <source>
        <strain evidence="2 3">CBS 109695</strain>
    </source>
</reference>
<accession>A0A166D951</accession>
<feature type="chain" id="PRO_5007872026" evidence="1">
    <location>
        <begin position="17"/>
        <end position="231"/>
    </location>
</feature>
<evidence type="ECO:0000313" key="3">
    <source>
        <dbReference type="Proteomes" id="UP000076532"/>
    </source>
</evidence>
<evidence type="ECO:0000256" key="1">
    <source>
        <dbReference type="SAM" id="SignalP"/>
    </source>
</evidence>
<dbReference type="OrthoDB" id="191139at2759"/>
<proteinExistence type="predicted"/>
<dbReference type="AlphaFoldDB" id="A0A166D951"/>
<evidence type="ECO:0000313" key="2">
    <source>
        <dbReference type="EMBL" id="KZP14457.1"/>
    </source>
</evidence>
<name>A0A166D951_9AGAM</name>
<protein>
    <submittedName>
        <fullName evidence="2">Uncharacterized protein</fullName>
    </submittedName>
</protein>
<dbReference type="STRING" id="436010.A0A166D951"/>
<sequence>MLVWALLSSAVAHGLGWVGQRVLRLEHWTILAAGRANSNALPLLLLESLKTTGVLDVFEMEGSDTLQRARTIVLLNSIVQEIITFALGPRILHLDSKKPTPPPTPASSSEVLCPGVPPHALGLPTIQDHEHVGLLGDVSDASCDEDGDDDGHEERTIRKQVDIMSGAAPHAIPSKAARLLGLERAQKSTPGKTLGRGLGKTWEAAKVWMNPALVGGLIALILGGSASPGGA</sequence>
<gene>
    <name evidence="2" type="ORF">FIBSPDRAFT_868274</name>
</gene>
<feature type="signal peptide" evidence="1">
    <location>
        <begin position="1"/>
        <end position="16"/>
    </location>
</feature>
<keyword evidence="3" id="KW-1185">Reference proteome</keyword>